<protein>
    <recommendedName>
        <fullName evidence="3">NAD(P)-binding domain-containing protein</fullName>
    </recommendedName>
</protein>
<evidence type="ECO:0000313" key="2">
    <source>
        <dbReference type="Proteomes" id="UP000027265"/>
    </source>
</evidence>
<dbReference type="HOGENOM" id="CLU_2427319_0_0_1"/>
<keyword evidence="2" id="KW-1185">Reference proteome</keyword>
<dbReference type="Proteomes" id="UP000027265">
    <property type="component" value="Unassembled WGS sequence"/>
</dbReference>
<evidence type="ECO:0008006" key="3">
    <source>
        <dbReference type="Google" id="ProtNLM"/>
    </source>
</evidence>
<proteinExistence type="predicted"/>
<dbReference type="EMBL" id="KL197779">
    <property type="protein sequence ID" value="KDQ49599.1"/>
    <property type="molecule type" value="Genomic_DNA"/>
</dbReference>
<dbReference type="AlphaFoldDB" id="A0A067P4B2"/>
<sequence length="91" mass="9510">MRAGHQVVSLARSDAAAESLHAAGAESIRGSLDDLEILSKAAASADGVIHAGFIHDFSNFVASCETDRRVIATFGAALAGTSRLWSLRRLS</sequence>
<dbReference type="SUPFAM" id="SSF51735">
    <property type="entry name" value="NAD(P)-binding Rossmann-fold domains"/>
    <property type="match status" value="1"/>
</dbReference>
<name>A0A067P4B2_9AGAM</name>
<dbReference type="InterPro" id="IPR036291">
    <property type="entry name" value="NAD(P)-bd_dom_sf"/>
</dbReference>
<reference evidence="2" key="1">
    <citation type="journal article" date="2014" name="Proc. Natl. Acad. Sci. U.S.A.">
        <title>Extensive sampling of basidiomycete genomes demonstrates inadequacy of the white-rot/brown-rot paradigm for wood decay fungi.</title>
        <authorList>
            <person name="Riley R."/>
            <person name="Salamov A.A."/>
            <person name="Brown D.W."/>
            <person name="Nagy L.G."/>
            <person name="Floudas D."/>
            <person name="Held B.W."/>
            <person name="Levasseur A."/>
            <person name="Lombard V."/>
            <person name="Morin E."/>
            <person name="Otillar R."/>
            <person name="Lindquist E.A."/>
            <person name="Sun H."/>
            <person name="LaButti K.M."/>
            <person name="Schmutz J."/>
            <person name="Jabbour D."/>
            <person name="Luo H."/>
            <person name="Baker S.E."/>
            <person name="Pisabarro A.G."/>
            <person name="Walton J.D."/>
            <person name="Blanchette R.A."/>
            <person name="Henrissat B."/>
            <person name="Martin F."/>
            <person name="Cullen D."/>
            <person name="Hibbett D.S."/>
            <person name="Grigoriev I.V."/>
        </authorList>
    </citation>
    <scope>NUCLEOTIDE SEQUENCE [LARGE SCALE GENOMIC DNA]</scope>
    <source>
        <strain evidence="2">MUCL 33604</strain>
    </source>
</reference>
<evidence type="ECO:0000313" key="1">
    <source>
        <dbReference type="EMBL" id="KDQ49599.1"/>
    </source>
</evidence>
<dbReference type="OrthoDB" id="10000533at2759"/>
<accession>A0A067P4B2</accession>
<organism evidence="1 2">
    <name type="scientific">Jaapia argillacea MUCL 33604</name>
    <dbReference type="NCBI Taxonomy" id="933084"/>
    <lineage>
        <taxon>Eukaryota</taxon>
        <taxon>Fungi</taxon>
        <taxon>Dikarya</taxon>
        <taxon>Basidiomycota</taxon>
        <taxon>Agaricomycotina</taxon>
        <taxon>Agaricomycetes</taxon>
        <taxon>Agaricomycetidae</taxon>
        <taxon>Jaapiales</taxon>
        <taxon>Jaapiaceae</taxon>
        <taxon>Jaapia</taxon>
    </lineage>
</organism>
<dbReference type="Gene3D" id="3.40.50.720">
    <property type="entry name" value="NAD(P)-binding Rossmann-like Domain"/>
    <property type="match status" value="1"/>
</dbReference>
<dbReference type="InParanoid" id="A0A067P4B2"/>
<gene>
    <name evidence="1" type="ORF">JAAARDRAFT_200707</name>
</gene>
<dbReference type="STRING" id="933084.A0A067P4B2"/>